<dbReference type="Gene3D" id="3.40.710.10">
    <property type="entry name" value="DD-peptidase/beta-lactamase superfamily"/>
    <property type="match status" value="1"/>
</dbReference>
<dbReference type="InterPro" id="IPR050515">
    <property type="entry name" value="Beta-lactam/transpept"/>
</dbReference>
<reference evidence="4 5" key="1">
    <citation type="submission" date="2019-04" db="EMBL/GenBank/DDBJ databases">
        <authorList>
            <person name="Seth-Smith MB H."/>
            <person name="Seth-Smith H."/>
        </authorList>
    </citation>
    <scope>NUCLEOTIDE SEQUENCE [LARGE SCALE GENOMIC DNA]</scope>
    <source>
        <strain evidence="4">USB-603019</strain>
    </source>
</reference>
<dbReference type="PANTHER" id="PTHR30627">
    <property type="entry name" value="PEPTIDOGLYCAN D,D-TRANSPEPTIDASE"/>
    <property type="match status" value="1"/>
</dbReference>
<dbReference type="SUPFAM" id="SSF56601">
    <property type="entry name" value="beta-lactamase/transpeptidase-like"/>
    <property type="match status" value="1"/>
</dbReference>
<dbReference type="GO" id="GO:0071972">
    <property type="term" value="F:peptidoglycan L,D-transpeptidase activity"/>
    <property type="evidence" value="ECO:0007669"/>
    <property type="project" value="TreeGrafter"/>
</dbReference>
<proteinExistence type="predicted"/>
<gene>
    <name evidence="4" type="primary">pbpA</name>
    <name evidence="4" type="ORF">LC603019_00939</name>
</gene>
<evidence type="ECO:0000259" key="2">
    <source>
        <dbReference type="Pfam" id="PF00905"/>
    </source>
</evidence>
<feature type="compositionally biased region" description="Gly residues" evidence="1">
    <location>
        <begin position="522"/>
        <end position="538"/>
    </location>
</feature>
<evidence type="ECO:0000313" key="5">
    <source>
        <dbReference type="Proteomes" id="UP000324288"/>
    </source>
</evidence>
<dbReference type="EMBL" id="LR584267">
    <property type="protein sequence ID" value="VHO00686.1"/>
    <property type="molecule type" value="Genomic_DNA"/>
</dbReference>
<evidence type="ECO:0000259" key="3">
    <source>
        <dbReference type="Pfam" id="PF21922"/>
    </source>
</evidence>
<dbReference type="PANTHER" id="PTHR30627:SF24">
    <property type="entry name" value="PENICILLIN-BINDING PROTEIN 4B"/>
    <property type="match status" value="1"/>
</dbReference>
<dbReference type="GO" id="GO:0008658">
    <property type="term" value="F:penicillin binding"/>
    <property type="evidence" value="ECO:0007669"/>
    <property type="project" value="InterPro"/>
</dbReference>
<dbReference type="InterPro" id="IPR001460">
    <property type="entry name" value="PCN-bd_Tpept"/>
</dbReference>
<evidence type="ECO:0000256" key="1">
    <source>
        <dbReference type="SAM" id="MobiDB-lite"/>
    </source>
</evidence>
<accession>A0A5E3ZXI7</accession>
<feature type="region of interest" description="Disordered" evidence="1">
    <location>
        <begin position="513"/>
        <end position="545"/>
    </location>
</feature>
<dbReference type="InterPro" id="IPR054120">
    <property type="entry name" value="PBPA_dimer"/>
</dbReference>
<dbReference type="Proteomes" id="UP000324288">
    <property type="component" value="Chromosome"/>
</dbReference>
<name>A0A5E3ZXI7_9ACTN</name>
<protein>
    <submittedName>
        <fullName evidence="4">Penicillin-binding protein A</fullName>
    </submittedName>
</protein>
<feature type="domain" description="Penicillin binding protein A dimerisation" evidence="3">
    <location>
        <begin position="53"/>
        <end position="135"/>
    </location>
</feature>
<dbReference type="Gene3D" id="3.90.1310.10">
    <property type="entry name" value="Penicillin-binding protein 2a (Domain 2)"/>
    <property type="match status" value="1"/>
</dbReference>
<evidence type="ECO:0000313" key="4">
    <source>
        <dbReference type="EMBL" id="VHO00686.1"/>
    </source>
</evidence>
<feature type="domain" description="Penicillin-binding protein transpeptidase" evidence="2">
    <location>
        <begin position="162"/>
        <end position="476"/>
    </location>
</feature>
<dbReference type="Pfam" id="PF21922">
    <property type="entry name" value="PBP_dimer_2"/>
    <property type="match status" value="1"/>
</dbReference>
<dbReference type="GO" id="GO:0005886">
    <property type="term" value="C:plasma membrane"/>
    <property type="evidence" value="ECO:0007669"/>
    <property type="project" value="TreeGrafter"/>
</dbReference>
<sequence>MNKTIRRVVVFAGVLLVVLLLNLTWVQVIHAPELRNHPRNFARTQLTQFGSQRGQITADGVVLASSRYDEATKKFHRVYGKNAEMWSPITGYFSLYSRSGIEYSEDTILSGQDDKLLGDRVIDLFTGRDPRGGNVALTINPDMQEAAWNALQTGVGAGPLVGGVVAIQPSTGAILALASSPSYDPTPLASFSNTAVNNYDEQLRTMKPSPLINRATAEPLPPGSTFKVVTTAALLRKGVNANTYVSNAPRTILPDTVTPLENYGGEYCGGSTFGMAFAYSCNVPFADLSRKLTVREFQHTAESFGIGETYNIGVTEMASTIGDIPDAAALAQSSIGQRNVSLTPLQNAIIAATIANNGVRMKPYLVKAETAQDLSVLYEAKPKELNRAVSEKVAKQLTKLMITAEQYAGGANKLNVPVASKTGTAEHGTDSKNSIPYTWYIAFVPGHDVAVAVMIEDGAGVNRGSVGATIAGPVGRAVLKAALGQPTPKSVTPSYQRSFNYQPTATATYSTTVTQNNQGNNQGNGGTGTTGSGNGGTNTEGDDGE</sequence>
<dbReference type="Pfam" id="PF00905">
    <property type="entry name" value="Transpeptidase"/>
    <property type="match status" value="1"/>
</dbReference>
<dbReference type="GeneID" id="84894869"/>
<keyword evidence="5" id="KW-1185">Reference proteome</keyword>
<dbReference type="RefSeq" id="WP_082346568.1">
    <property type="nucleotide sequence ID" value="NZ_CP009312.1"/>
</dbReference>
<organism evidence="4 5">
    <name type="scientific">Lawsonella clevelandensis</name>
    <dbReference type="NCBI Taxonomy" id="1528099"/>
    <lineage>
        <taxon>Bacteria</taxon>
        <taxon>Bacillati</taxon>
        <taxon>Actinomycetota</taxon>
        <taxon>Actinomycetes</taxon>
        <taxon>Mycobacteriales</taxon>
        <taxon>Lawsonellaceae</taxon>
        <taxon>Lawsonella</taxon>
    </lineage>
</organism>
<dbReference type="AlphaFoldDB" id="A0A5E3ZXI7"/>
<dbReference type="GO" id="GO:0071555">
    <property type="term" value="P:cell wall organization"/>
    <property type="evidence" value="ECO:0007669"/>
    <property type="project" value="TreeGrafter"/>
</dbReference>
<dbReference type="InterPro" id="IPR012338">
    <property type="entry name" value="Beta-lactam/transpept-like"/>
</dbReference>